<name>A0ABY2VNW4_9PSED</name>
<dbReference type="Proteomes" id="UP000310095">
    <property type="component" value="Unassembled WGS sequence"/>
</dbReference>
<organism evidence="1 2">
    <name type="scientific">Pseudomonas protegens</name>
    <dbReference type="NCBI Taxonomy" id="380021"/>
    <lineage>
        <taxon>Bacteria</taxon>
        <taxon>Pseudomonadati</taxon>
        <taxon>Pseudomonadota</taxon>
        <taxon>Gammaproteobacteria</taxon>
        <taxon>Pseudomonadales</taxon>
        <taxon>Pseudomonadaceae</taxon>
        <taxon>Pseudomonas</taxon>
    </lineage>
</organism>
<accession>A0ABY2VNW4</accession>
<proteinExistence type="predicted"/>
<keyword evidence="2" id="KW-1185">Reference proteome</keyword>
<dbReference type="RefSeq" id="WP_125062218.1">
    <property type="nucleotide sequence ID" value="NZ_CP022097.2"/>
</dbReference>
<reference evidence="1 2" key="1">
    <citation type="submission" date="2019-05" db="EMBL/GenBank/DDBJ databases">
        <title>Identification and Biocontrol Activity Analysis of Biocontrol Strain PF-1 Based on Genome-wide Data.</title>
        <authorList>
            <person name="Qi J."/>
        </authorList>
    </citation>
    <scope>NUCLEOTIDE SEQUENCE [LARGE SCALE GENOMIC DNA]</scope>
    <source>
        <strain evidence="1 2">PF-1</strain>
    </source>
</reference>
<protein>
    <submittedName>
        <fullName evidence="1">Uncharacterized protein</fullName>
    </submittedName>
</protein>
<evidence type="ECO:0000313" key="1">
    <source>
        <dbReference type="EMBL" id="TMM64249.1"/>
    </source>
</evidence>
<sequence>MLSLDLGVALSAAGDGFELLDVTGIQICAFNGSATLIHQVKVFLWVGFDCWLPRWNEPWRAMRDGIVSQENRGGPARKDPLGKLGIA</sequence>
<evidence type="ECO:0000313" key="2">
    <source>
        <dbReference type="Proteomes" id="UP000310095"/>
    </source>
</evidence>
<gene>
    <name evidence="1" type="ORF">FEF10_13530</name>
</gene>
<dbReference type="EMBL" id="VAVY01000002">
    <property type="protein sequence ID" value="TMM64249.1"/>
    <property type="molecule type" value="Genomic_DNA"/>
</dbReference>
<comment type="caution">
    <text evidence="1">The sequence shown here is derived from an EMBL/GenBank/DDBJ whole genome shotgun (WGS) entry which is preliminary data.</text>
</comment>